<feature type="compositionally biased region" description="Basic residues" evidence="6">
    <location>
        <begin position="1"/>
        <end position="10"/>
    </location>
</feature>
<dbReference type="InterPro" id="IPR013249">
    <property type="entry name" value="RNA_pol_sigma70_r4_t2"/>
</dbReference>
<evidence type="ECO:0000256" key="3">
    <source>
        <dbReference type="ARBA" id="ARBA00023082"/>
    </source>
</evidence>
<keyword evidence="5" id="KW-0804">Transcription</keyword>
<evidence type="ECO:0000313" key="9">
    <source>
        <dbReference type="EMBL" id="MBT8798141.1"/>
    </source>
</evidence>
<evidence type="ECO:0000256" key="5">
    <source>
        <dbReference type="ARBA" id="ARBA00023163"/>
    </source>
</evidence>
<evidence type="ECO:0000259" key="7">
    <source>
        <dbReference type="Pfam" id="PF04542"/>
    </source>
</evidence>
<dbReference type="InterPro" id="IPR014284">
    <property type="entry name" value="RNA_pol_sigma-70_dom"/>
</dbReference>
<keyword evidence="3" id="KW-0731">Sigma factor</keyword>
<reference evidence="9 10" key="1">
    <citation type="submission" date="2021-03" db="EMBL/GenBank/DDBJ databases">
        <title>Microbacterium pauli sp. nov., isolated from microfiltered milk.</title>
        <authorList>
            <person name="Bellassi P."/>
            <person name="Fontana A."/>
            <person name="Callegari M.L."/>
            <person name="Lorenzo M."/>
            <person name="Cappa F."/>
        </authorList>
    </citation>
    <scope>NUCLEOTIDE SEQUENCE [LARGE SCALE GENOMIC DNA]</scope>
    <source>
        <strain evidence="9 10">DSM 18909</strain>
    </source>
</reference>
<dbReference type="NCBIfam" id="TIGR02937">
    <property type="entry name" value="sigma70-ECF"/>
    <property type="match status" value="1"/>
</dbReference>
<keyword evidence="2" id="KW-0805">Transcription regulation</keyword>
<dbReference type="EMBL" id="JAFLHG010000007">
    <property type="protein sequence ID" value="MBT8798141.1"/>
    <property type="molecule type" value="Genomic_DNA"/>
</dbReference>
<dbReference type="Proteomes" id="UP000740605">
    <property type="component" value="Unassembled WGS sequence"/>
</dbReference>
<keyword evidence="10" id="KW-1185">Reference proteome</keyword>
<dbReference type="InterPro" id="IPR036388">
    <property type="entry name" value="WH-like_DNA-bd_sf"/>
</dbReference>
<dbReference type="Pfam" id="PF04542">
    <property type="entry name" value="Sigma70_r2"/>
    <property type="match status" value="1"/>
</dbReference>
<feature type="region of interest" description="Disordered" evidence="6">
    <location>
        <begin position="131"/>
        <end position="155"/>
    </location>
</feature>
<feature type="region of interest" description="Disordered" evidence="6">
    <location>
        <begin position="1"/>
        <end position="23"/>
    </location>
</feature>
<comment type="caution">
    <text evidence="9">The sequence shown here is derived from an EMBL/GenBank/DDBJ whole genome shotgun (WGS) entry which is preliminary data.</text>
</comment>
<feature type="domain" description="RNA polymerase sigma-70 region 2" evidence="7">
    <location>
        <begin position="67"/>
        <end position="133"/>
    </location>
</feature>
<evidence type="ECO:0000256" key="4">
    <source>
        <dbReference type="ARBA" id="ARBA00023125"/>
    </source>
</evidence>
<proteinExistence type="inferred from homology"/>
<dbReference type="Gene3D" id="1.10.10.10">
    <property type="entry name" value="Winged helix-like DNA-binding domain superfamily/Winged helix DNA-binding domain"/>
    <property type="match status" value="1"/>
</dbReference>
<keyword evidence="4" id="KW-0238">DNA-binding</keyword>
<sequence>MPHRRYRTRSRPATPGHPRGACARFDTRRGAAASGRPRSTVETLRHVEDAILAARAADGDERAFAVLVRRHSGYLVGFATRLLGSRADADDCVQEALIVAWRQLPDLREPARVRAWMSTIVARKATDRLRSRRPVTPIEDAEPEARGPGPDESAVASSQMEMLRRVLDDLPSAQRAVWLLREVSGYEYDEIARELGVSQTAVRGRLARARATIYERMAEWR</sequence>
<comment type="similarity">
    <text evidence="1">Belongs to the sigma-70 factor family. ECF subfamily.</text>
</comment>
<evidence type="ECO:0000313" key="10">
    <source>
        <dbReference type="Proteomes" id="UP000740605"/>
    </source>
</evidence>
<accession>A0ABS5XW20</accession>
<dbReference type="PANTHER" id="PTHR43133">
    <property type="entry name" value="RNA POLYMERASE ECF-TYPE SIGMA FACTO"/>
    <property type="match status" value="1"/>
</dbReference>
<name>A0ABS5XW20_9MICO</name>
<feature type="domain" description="RNA polymerase sigma factor 70 region 4 type 2" evidence="8">
    <location>
        <begin position="161"/>
        <end position="212"/>
    </location>
</feature>
<dbReference type="InterPro" id="IPR007627">
    <property type="entry name" value="RNA_pol_sigma70_r2"/>
</dbReference>
<gene>
    <name evidence="9" type="ORF">J0P97_08665</name>
</gene>
<dbReference type="CDD" id="cd06171">
    <property type="entry name" value="Sigma70_r4"/>
    <property type="match status" value="1"/>
</dbReference>
<dbReference type="InterPro" id="IPR039425">
    <property type="entry name" value="RNA_pol_sigma-70-like"/>
</dbReference>
<evidence type="ECO:0000256" key="1">
    <source>
        <dbReference type="ARBA" id="ARBA00010641"/>
    </source>
</evidence>
<evidence type="ECO:0000259" key="8">
    <source>
        <dbReference type="Pfam" id="PF08281"/>
    </source>
</evidence>
<protein>
    <submittedName>
        <fullName evidence="9">Sigma-70 family RNA polymerase sigma factor</fullName>
    </submittedName>
</protein>
<dbReference type="PANTHER" id="PTHR43133:SF8">
    <property type="entry name" value="RNA POLYMERASE SIGMA FACTOR HI_1459-RELATED"/>
    <property type="match status" value="1"/>
</dbReference>
<organism evidence="9 10">
    <name type="scientific">Microbacterium flavum</name>
    <dbReference type="NCBI Taxonomy" id="415216"/>
    <lineage>
        <taxon>Bacteria</taxon>
        <taxon>Bacillati</taxon>
        <taxon>Actinomycetota</taxon>
        <taxon>Actinomycetes</taxon>
        <taxon>Micrococcales</taxon>
        <taxon>Microbacteriaceae</taxon>
        <taxon>Microbacterium</taxon>
    </lineage>
</organism>
<dbReference type="InterPro" id="IPR013324">
    <property type="entry name" value="RNA_pol_sigma_r3/r4-like"/>
</dbReference>
<dbReference type="Gene3D" id="1.10.1740.10">
    <property type="match status" value="1"/>
</dbReference>
<dbReference type="Pfam" id="PF08281">
    <property type="entry name" value="Sigma70_r4_2"/>
    <property type="match status" value="1"/>
</dbReference>
<evidence type="ECO:0000256" key="6">
    <source>
        <dbReference type="SAM" id="MobiDB-lite"/>
    </source>
</evidence>
<dbReference type="InterPro" id="IPR013325">
    <property type="entry name" value="RNA_pol_sigma_r2"/>
</dbReference>
<evidence type="ECO:0000256" key="2">
    <source>
        <dbReference type="ARBA" id="ARBA00023015"/>
    </source>
</evidence>
<dbReference type="SUPFAM" id="SSF88659">
    <property type="entry name" value="Sigma3 and sigma4 domains of RNA polymerase sigma factors"/>
    <property type="match status" value="1"/>
</dbReference>
<dbReference type="SUPFAM" id="SSF88946">
    <property type="entry name" value="Sigma2 domain of RNA polymerase sigma factors"/>
    <property type="match status" value="1"/>
</dbReference>